<keyword evidence="8" id="KW-1185">Reference proteome</keyword>
<reference evidence="7 8" key="1">
    <citation type="submission" date="2018-04" db="EMBL/GenBank/DDBJ databases">
        <title>Massilia violaceinigra sp. nov., a novel purple-pigmented bacterium isolated from Tianshan glacier, Xinjiang, China.</title>
        <authorList>
            <person name="Wang H."/>
        </authorList>
    </citation>
    <scope>NUCLEOTIDE SEQUENCE [LARGE SCALE GENOMIC DNA]</scope>
    <source>
        <strain evidence="7 8">B448-2</strain>
    </source>
</reference>
<dbReference type="Proteomes" id="UP000241421">
    <property type="component" value="Unassembled WGS sequence"/>
</dbReference>
<dbReference type="SUPFAM" id="SSF51306">
    <property type="entry name" value="LexA/Signal peptidase"/>
    <property type="match status" value="1"/>
</dbReference>
<dbReference type="NCBIfam" id="TIGR02771">
    <property type="entry name" value="TraF_Ti"/>
    <property type="match status" value="1"/>
</dbReference>
<dbReference type="GO" id="GO:0004252">
    <property type="term" value="F:serine-type endopeptidase activity"/>
    <property type="evidence" value="ECO:0007669"/>
    <property type="project" value="InterPro"/>
</dbReference>
<accession>A0A2U2I5R7</accession>
<dbReference type="RefSeq" id="WP_106756237.1">
    <property type="nucleotide sequence ID" value="NZ_PXWF02000053.1"/>
</dbReference>
<organism evidence="7 8">
    <name type="scientific">Massilia glaciei</name>
    <dbReference type="NCBI Taxonomy" id="1524097"/>
    <lineage>
        <taxon>Bacteria</taxon>
        <taxon>Pseudomonadati</taxon>
        <taxon>Pseudomonadota</taxon>
        <taxon>Betaproteobacteria</taxon>
        <taxon>Burkholderiales</taxon>
        <taxon>Oxalobacteraceae</taxon>
        <taxon>Telluria group</taxon>
        <taxon>Massilia</taxon>
    </lineage>
</organism>
<proteinExistence type="inferred from homology"/>
<evidence type="ECO:0000256" key="4">
    <source>
        <dbReference type="ARBA" id="ARBA00022764"/>
    </source>
</evidence>
<keyword evidence="3" id="KW-0732">Signal</keyword>
<evidence type="ECO:0000256" key="1">
    <source>
        <dbReference type="ARBA" id="ARBA00004418"/>
    </source>
</evidence>
<evidence type="ECO:0000256" key="2">
    <source>
        <dbReference type="ARBA" id="ARBA00005849"/>
    </source>
</evidence>
<comment type="caution">
    <text evidence="7">The sequence shown here is derived from an EMBL/GenBank/DDBJ whole genome shotgun (WGS) entry which is preliminary data.</text>
</comment>
<dbReference type="EMBL" id="PXWF02000053">
    <property type="protein sequence ID" value="PWF54985.1"/>
    <property type="molecule type" value="Genomic_DNA"/>
</dbReference>
<evidence type="ECO:0000259" key="6">
    <source>
        <dbReference type="Pfam" id="PF10502"/>
    </source>
</evidence>
<keyword evidence="5" id="KW-0184">Conjugation</keyword>
<sequence>MKLKSILRKITVVTAITALSVTALGLLFHAAGGRVNTTRSIPVGLYWASGKPVEKGAYVLLCPPRMVMIAEAKRRGYLATGFCPGKVGYMMKRISAAKDDLVAITDAGVTVNGALLPHSAPMATDKSGRPMPRYQHAKFTVSDNEVLVMSDVSAKSFDGRYFGPVLRSQIQTVIVPVITW</sequence>
<comment type="subcellular location">
    <subcellularLocation>
        <location evidence="1">Periplasm</location>
    </subcellularLocation>
</comment>
<feature type="domain" description="Peptidase S26" evidence="6">
    <location>
        <begin position="34"/>
        <end position="172"/>
    </location>
</feature>
<dbReference type="OrthoDB" id="5360818at2"/>
<protein>
    <submittedName>
        <fullName evidence="7">Conjugative transfer signal peptidase TraF</fullName>
    </submittedName>
</protein>
<dbReference type="InterPro" id="IPR036286">
    <property type="entry name" value="LexA/Signal_pep-like_sf"/>
</dbReference>
<keyword evidence="4" id="KW-0574">Periplasm</keyword>
<evidence type="ECO:0000256" key="3">
    <source>
        <dbReference type="ARBA" id="ARBA00022729"/>
    </source>
</evidence>
<dbReference type="GO" id="GO:0042597">
    <property type="term" value="C:periplasmic space"/>
    <property type="evidence" value="ECO:0007669"/>
    <property type="project" value="UniProtKB-SubCell"/>
</dbReference>
<dbReference type="GO" id="GO:0006465">
    <property type="term" value="P:signal peptide processing"/>
    <property type="evidence" value="ECO:0007669"/>
    <property type="project" value="InterPro"/>
</dbReference>
<evidence type="ECO:0000313" key="8">
    <source>
        <dbReference type="Proteomes" id="UP000241421"/>
    </source>
</evidence>
<evidence type="ECO:0000313" key="7">
    <source>
        <dbReference type="EMBL" id="PWF54985.1"/>
    </source>
</evidence>
<evidence type="ECO:0000256" key="5">
    <source>
        <dbReference type="ARBA" id="ARBA00022971"/>
    </source>
</evidence>
<dbReference type="Gene3D" id="2.10.109.10">
    <property type="entry name" value="Umud Fragment, subunit A"/>
    <property type="match status" value="1"/>
</dbReference>
<dbReference type="Pfam" id="PF10502">
    <property type="entry name" value="Peptidase_S26"/>
    <property type="match status" value="1"/>
</dbReference>
<name>A0A2U2I5R7_9BURK</name>
<gene>
    <name evidence="7" type="primary">traF</name>
    <name evidence="7" type="ORF">C7C56_004180</name>
</gene>
<comment type="similarity">
    <text evidence="2">Belongs to the peptidase S26C family.</text>
</comment>
<dbReference type="AlphaFoldDB" id="A0A2U2I5R7"/>
<dbReference type="InterPro" id="IPR014139">
    <property type="entry name" value="Peptidase_S26C_TraF"/>
</dbReference>
<dbReference type="InterPro" id="IPR019533">
    <property type="entry name" value="Peptidase_S26"/>
</dbReference>
<dbReference type="NCBIfam" id="NF010459">
    <property type="entry name" value="PRK13884.1"/>
    <property type="match status" value="1"/>
</dbReference>